<dbReference type="EMBL" id="CP043732">
    <property type="protein sequence ID" value="QMU96900.1"/>
    <property type="molecule type" value="Genomic_DNA"/>
</dbReference>
<dbReference type="SUPFAM" id="SSF75169">
    <property type="entry name" value="DsrEFH-like"/>
    <property type="match status" value="1"/>
</dbReference>
<dbReference type="InterPro" id="IPR027396">
    <property type="entry name" value="DsrEFH-like"/>
</dbReference>
<evidence type="ECO:0000313" key="2">
    <source>
        <dbReference type="Proteomes" id="UP000515708"/>
    </source>
</evidence>
<name>A0A7D8A829_9MICO</name>
<dbReference type="AlphaFoldDB" id="A0A7D8A829"/>
<accession>A0A7D8A829</accession>
<dbReference type="RefSeq" id="WP_182255835.1">
    <property type="nucleotide sequence ID" value="NZ_CP043732.1"/>
</dbReference>
<sequence length="108" mass="11230">MTSPRIALLHVSDRPEDISRAIGIAHTLHEARPGYGIRIIVNGPAVRGATLDADPLEVPGFASIEICEGGLRARDIPVDALQSGVTTTASAAVALADAQFDGAAYNRV</sequence>
<dbReference type="Proteomes" id="UP000515708">
    <property type="component" value="Chromosome"/>
</dbReference>
<dbReference type="Gene3D" id="3.40.1260.10">
    <property type="entry name" value="DsrEFH-like"/>
    <property type="match status" value="1"/>
</dbReference>
<proteinExistence type="predicted"/>
<protein>
    <submittedName>
        <fullName evidence="1">Uncharacterized protein</fullName>
    </submittedName>
</protein>
<evidence type="ECO:0000313" key="1">
    <source>
        <dbReference type="EMBL" id="QMU96900.1"/>
    </source>
</evidence>
<gene>
    <name evidence="1" type="ORF">FVO59_06440</name>
</gene>
<reference evidence="1 2" key="1">
    <citation type="journal article" date="2020" name="Front. Microbiol.">
        <title>Design of Bacterial Strain-Specific qPCR Assays Using NGS Data and Publicly Available Resources and Its Application to Track Biocontrol Strains.</title>
        <authorList>
            <person name="Hernandez I."/>
            <person name="Sant C."/>
            <person name="Martinez R."/>
            <person name="Fernandez C."/>
        </authorList>
    </citation>
    <scope>NUCLEOTIDE SEQUENCE [LARGE SCALE GENOMIC DNA]</scope>
    <source>
        <strain evidence="1 2">B24</strain>
    </source>
</reference>
<organism evidence="1 2">
    <name type="scientific">Microbacterium esteraromaticum</name>
    <dbReference type="NCBI Taxonomy" id="57043"/>
    <lineage>
        <taxon>Bacteria</taxon>
        <taxon>Bacillati</taxon>
        <taxon>Actinomycetota</taxon>
        <taxon>Actinomycetes</taxon>
        <taxon>Micrococcales</taxon>
        <taxon>Microbacteriaceae</taxon>
        <taxon>Microbacterium</taxon>
    </lineage>
</organism>